<organism evidence="1 2">
    <name type="scientific">Flemingia macrophylla</name>
    <dbReference type="NCBI Taxonomy" id="520843"/>
    <lineage>
        <taxon>Eukaryota</taxon>
        <taxon>Viridiplantae</taxon>
        <taxon>Streptophyta</taxon>
        <taxon>Embryophyta</taxon>
        <taxon>Tracheophyta</taxon>
        <taxon>Spermatophyta</taxon>
        <taxon>Magnoliopsida</taxon>
        <taxon>eudicotyledons</taxon>
        <taxon>Gunneridae</taxon>
        <taxon>Pentapetalae</taxon>
        <taxon>rosids</taxon>
        <taxon>fabids</taxon>
        <taxon>Fabales</taxon>
        <taxon>Fabaceae</taxon>
        <taxon>Papilionoideae</taxon>
        <taxon>50 kb inversion clade</taxon>
        <taxon>NPAAA clade</taxon>
        <taxon>indigoferoid/millettioid clade</taxon>
        <taxon>Phaseoleae</taxon>
        <taxon>Flemingia</taxon>
    </lineage>
</organism>
<protein>
    <submittedName>
        <fullName evidence="1">Uncharacterized protein</fullName>
    </submittedName>
</protein>
<dbReference type="Proteomes" id="UP001603857">
    <property type="component" value="Unassembled WGS sequence"/>
</dbReference>
<proteinExistence type="predicted"/>
<dbReference type="EMBL" id="JBGMDY010000008">
    <property type="protein sequence ID" value="KAL2326415.1"/>
    <property type="molecule type" value="Genomic_DNA"/>
</dbReference>
<reference evidence="1 2" key="1">
    <citation type="submission" date="2024-08" db="EMBL/GenBank/DDBJ databases">
        <title>Insights into the chromosomal genome structure of Flemingia macrophylla.</title>
        <authorList>
            <person name="Ding Y."/>
            <person name="Zhao Y."/>
            <person name="Bi W."/>
            <person name="Wu M."/>
            <person name="Zhao G."/>
            <person name="Gong Y."/>
            <person name="Li W."/>
            <person name="Zhang P."/>
        </authorList>
    </citation>
    <scope>NUCLEOTIDE SEQUENCE [LARGE SCALE GENOMIC DNA]</scope>
    <source>
        <strain evidence="1">DYQJB</strain>
        <tissue evidence="1">Leaf</tissue>
    </source>
</reference>
<name>A0ABD1LSB2_9FABA</name>
<evidence type="ECO:0000313" key="2">
    <source>
        <dbReference type="Proteomes" id="UP001603857"/>
    </source>
</evidence>
<accession>A0ABD1LSB2</accession>
<keyword evidence="2" id="KW-1185">Reference proteome</keyword>
<sequence>MPYISGDEETMNALNLSPYVVGHYTRQYVTIMARPVPNTEGVGSCSDRCDIGA</sequence>
<dbReference type="AlphaFoldDB" id="A0ABD1LSB2"/>
<comment type="caution">
    <text evidence="1">The sequence shown here is derived from an EMBL/GenBank/DDBJ whole genome shotgun (WGS) entry which is preliminary data.</text>
</comment>
<gene>
    <name evidence="1" type="ORF">Fmac_025473</name>
</gene>
<evidence type="ECO:0000313" key="1">
    <source>
        <dbReference type="EMBL" id="KAL2326415.1"/>
    </source>
</evidence>